<feature type="region of interest" description="Disordered" evidence="1">
    <location>
        <begin position="85"/>
        <end position="134"/>
    </location>
</feature>
<dbReference type="OrthoDB" id="2441642at2759"/>
<gene>
    <name evidence="2" type="ORF">L211DRAFT_748685</name>
</gene>
<feature type="compositionally biased region" description="Polar residues" evidence="1">
    <location>
        <begin position="124"/>
        <end position="134"/>
    </location>
</feature>
<dbReference type="AlphaFoldDB" id="A0A3N4LUR9"/>
<dbReference type="Proteomes" id="UP000267821">
    <property type="component" value="Unassembled WGS sequence"/>
</dbReference>
<dbReference type="InParanoid" id="A0A3N4LUR9"/>
<name>A0A3N4LUR9_9PEZI</name>
<dbReference type="PANTHER" id="PTHR38406">
    <property type="entry name" value="TRANSCRIPTIONAL REPRESSOR OPI1"/>
    <property type="match status" value="1"/>
</dbReference>
<dbReference type="STRING" id="1051890.A0A3N4LUR9"/>
<dbReference type="GO" id="GO:0006357">
    <property type="term" value="P:regulation of transcription by RNA polymerase II"/>
    <property type="evidence" value="ECO:0007669"/>
    <property type="project" value="TreeGrafter"/>
</dbReference>
<feature type="region of interest" description="Disordered" evidence="1">
    <location>
        <begin position="284"/>
        <end position="306"/>
    </location>
</feature>
<dbReference type="GO" id="GO:0030968">
    <property type="term" value="P:endoplasmic reticulum unfolded protein response"/>
    <property type="evidence" value="ECO:0007669"/>
    <property type="project" value="TreeGrafter"/>
</dbReference>
<dbReference type="GO" id="GO:0005783">
    <property type="term" value="C:endoplasmic reticulum"/>
    <property type="evidence" value="ECO:0007669"/>
    <property type="project" value="TreeGrafter"/>
</dbReference>
<organism evidence="2 3">
    <name type="scientific">Terfezia boudieri ATCC MYA-4762</name>
    <dbReference type="NCBI Taxonomy" id="1051890"/>
    <lineage>
        <taxon>Eukaryota</taxon>
        <taxon>Fungi</taxon>
        <taxon>Dikarya</taxon>
        <taxon>Ascomycota</taxon>
        <taxon>Pezizomycotina</taxon>
        <taxon>Pezizomycetes</taxon>
        <taxon>Pezizales</taxon>
        <taxon>Pezizaceae</taxon>
        <taxon>Terfezia</taxon>
    </lineage>
</organism>
<dbReference type="EMBL" id="ML121533">
    <property type="protein sequence ID" value="RPB26646.1"/>
    <property type="molecule type" value="Genomic_DNA"/>
</dbReference>
<evidence type="ECO:0000256" key="1">
    <source>
        <dbReference type="SAM" id="MobiDB-lite"/>
    </source>
</evidence>
<dbReference type="InterPro" id="IPR013927">
    <property type="entry name" value="TF_Opi1_Ccg-8"/>
</dbReference>
<dbReference type="PANTHER" id="PTHR38406:SF1">
    <property type="entry name" value="TRANSCRIPTIONAL REPRESSOR OPI1"/>
    <property type="match status" value="1"/>
</dbReference>
<feature type="compositionally biased region" description="Polar residues" evidence="1">
    <location>
        <begin position="284"/>
        <end position="294"/>
    </location>
</feature>
<evidence type="ECO:0000313" key="3">
    <source>
        <dbReference type="Proteomes" id="UP000267821"/>
    </source>
</evidence>
<dbReference type="GO" id="GO:0003714">
    <property type="term" value="F:transcription corepressor activity"/>
    <property type="evidence" value="ECO:0007669"/>
    <property type="project" value="InterPro"/>
</dbReference>
<dbReference type="GO" id="GO:0008654">
    <property type="term" value="P:phospholipid biosynthetic process"/>
    <property type="evidence" value="ECO:0007669"/>
    <property type="project" value="TreeGrafter"/>
</dbReference>
<feature type="non-terminal residue" evidence="2">
    <location>
        <position position="356"/>
    </location>
</feature>
<evidence type="ECO:0000313" key="2">
    <source>
        <dbReference type="EMBL" id="RPB26646.1"/>
    </source>
</evidence>
<proteinExistence type="predicted"/>
<protein>
    <submittedName>
        <fullName evidence="2">Transcription factor Opi1</fullName>
    </submittedName>
</protein>
<keyword evidence="3" id="KW-1185">Reference proteome</keyword>
<dbReference type="Pfam" id="PF08618">
    <property type="entry name" value="Opi1"/>
    <property type="match status" value="1"/>
</dbReference>
<dbReference type="GO" id="GO:0005634">
    <property type="term" value="C:nucleus"/>
    <property type="evidence" value="ECO:0007669"/>
    <property type="project" value="TreeGrafter"/>
</dbReference>
<sequence>PEDAPLLDLIQNNPNPVLRAASAAGRFSAAAYSTSKTLSPSFKIAAEQFESVAKGRLGDAVGGLVSTVGKRSGLESLVRRSLANSVVTSPEGGKDDSRRLPPPLALSNGTAKKRKTSSGEDTESNGGISSTSSTLGDILEEEKALQKQPQQDTQNWQRLILSTSGIGAMSEESLKSLKYCLEWLRWANSHLGKCIETLKTVLEEYERNKQSMDSDPDIAQKERKQMLMGRIERLKCEVLKTLKKVINVVDSYAGGALVGETRNMVKRQLLCLPQRLQIALVTHTPSADGNGSEKSMSGPGAAPGGDPAASAQRVIIVAKEGLNMMHNVSRLVEIALVGAEEWCEKLGRKREPEEKN</sequence>
<accession>A0A3N4LUR9</accession>
<feature type="compositionally biased region" description="Low complexity" evidence="1">
    <location>
        <begin position="295"/>
        <end position="306"/>
    </location>
</feature>
<dbReference type="FunCoup" id="A0A3N4LUR9">
    <property type="interactions" value="251"/>
</dbReference>
<feature type="non-terminal residue" evidence="2">
    <location>
        <position position="1"/>
    </location>
</feature>
<reference evidence="2 3" key="1">
    <citation type="journal article" date="2018" name="Nat. Ecol. Evol.">
        <title>Pezizomycetes genomes reveal the molecular basis of ectomycorrhizal truffle lifestyle.</title>
        <authorList>
            <person name="Murat C."/>
            <person name="Payen T."/>
            <person name="Noel B."/>
            <person name="Kuo A."/>
            <person name="Morin E."/>
            <person name="Chen J."/>
            <person name="Kohler A."/>
            <person name="Krizsan K."/>
            <person name="Balestrini R."/>
            <person name="Da Silva C."/>
            <person name="Montanini B."/>
            <person name="Hainaut M."/>
            <person name="Levati E."/>
            <person name="Barry K.W."/>
            <person name="Belfiori B."/>
            <person name="Cichocki N."/>
            <person name="Clum A."/>
            <person name="Dockter R.B."/>
            <person name="Fauchery L."/>
            <person name="Guy J."/>
            <person name="Iotti M."/>
            <person name="Le Tacon F."/>
            <person name="Lindquist E.A."/>
            <person name="Lipzen A."/>
            <person name="Malagnac F."/>
            <person name="Mello A."/>
            <person name="Molinier V."/>
            <person name="Miyauchi S."/>
            <person name="Poulain J."/>
            <person name="Riccioni C."/>
            <person name="Rubini A."/>
            <person name="Sitrit Y."/>
            <person name="Splivallo R."/>
            <person name="Traeger S."/>
            <person name="Wang M."/>
            <person name="Zifcakova L."/>
            <person name="Wipf D."/>
            <person name="Zambonelli A."/>
            <person name="Paolocci F."/>
            <person name="Nowrousian M."/>
            <person name="Ottonello S."/>
            <person name="Baldrian P."/>
            <person name="Spatafora J.W."/>
            <person name="Henrissat B."/>
            <person name="Nagy L.G."/>
            <person name="Aury J.M."/>
            <person name="Wincker P."/>
            <person name="Grigoriev I.V."/>
            <person name="Bonfante P."/>
            <person name="Martin F.M."/>
        </authorList>
    </citation>
    <scope>NUCLEOTIDE SEQUENCE [LARGE SCALE GENOMIC DNA]</scope>
    <source>
        <strain evidence="2 3">ATCC MYA-4762</strain>
    </source>
</reference>